<keyword evidence="1" id="KW-0862">Zinc</keyword>
<feature type="domain" description="C2H2-type" evidence="4">
    <location>
        <begin position="186"/>
        <end position="211"/>
    </location>
</feature>
<keyword evidence="6" id="KW-1185">Reference proteome</keyword>
<feature type="region of interest" description="Disordered" evidence="3">
    <location>
        <begin position="344"/>
        <end position="403"/>
    </location>
</feature>
<dbReference type="Proteomes" id="UP000009168">
    <property type="component" value="Unassembled WGS sequence"/>
</dbReference>
<evidence type="ECO:0000256" key="3">
    <source>
        <dbReference type="SAM" id="MobiDB-lite"/>
    </source>
</evidence>
<evidence type="ECO:0000313" key="6">
    <source>
        <dbReference type="Proteomes" id="UP000009168"/>
    </source>
</evidence>
<accession>Q22T47</accession>
<evidence type="ECO:0000313" key="5">
    <source>
        <dbReference type="EMBL" id="EAR88591.2"/>
    </source>
</evidence>
<dbReference type="PROSITE" id="PS00028">
    <property type="entry name" value="ZINC_FINGER_C2H2_1"/>
    <property type="match status" value="1"/>
</dbReference>
<sequence>MGQKLMKDKNQTYQRKIKSTCCHIILLKIDVKNIKQNNDFLALAPLQFNLQNCLISEYEFDDYFENKQRKLMQKNQSHEQNEDPDITQLDFQIKIKKQNFQQQNVFKKIIQIQQLQIQYMLWKDQQQKHEQEKLNQSCENVEQAIKRQEHDLKKSKLQLKQLKEEIKIKENIIEEIQKTLMVKTYFKCKICPKMFEKEENLKSHHKRNHPGILEMHYGDLNYKMIENIQQSKELIQQRMNFSKQYFAQEKKRIEESIEDNVLFEVQKKSTEFKQELLDFHQRLINNHKHQKEVVDQFQQQNNILQQQVELLYSEFGKIQNEIQQAEIQCINAYIEKEKERIRREQEEKERIEKERKEEEERQRKIEEEQNKRIHELEALKKQREADKKKKDRQRGSILSAQDKTEISEEEQLRLRILKEKQEEEEERLRILQEQEQQRIEEIQNTIKKLKNSSKSYFNNFNRLVNIRRQNRQNYTEKDFNEMLSTKLFEPYDKILERYKIPLKMSEITVRSTQITQLEEIYLKITGGESISKSQLSSQTQIGEDKLVQRRIQKNMDFKRYKQEQEEVIEEEQEAQEKEYEDNGKRSAFSKSKMNPLFKPQKQFYPYFKQPIINPKLNALEFRKEKDVQHALSNVDTSDLFFAIGITPIQKPRIIGEKIDPKKNLNQNIQLQDQNPLKIDSLN</sequence>
<organism evidence="5 6">
    <name type="scientific">Tetrahymena thermophila (strain SB210)</name>
    <dbReference type="NCBI Taxonomy" id="312017"/>
    <lineage>
        <taxon>Eukaryota</taxon>
        <taxon>Sar</taxon>
        <taxon>Alveolata</taxon>
        <taxon>Ciliophora</taxon>
        <taxon>Intramacronucleata</taxon>
        <taxon>Oligohymenophorea</taxon>
        <taxon>Hymenostomatida</taxon>
        <taxon>Tetrahymenina</taxon>
        <taxon>Tetrahymenidae</taxon>
        <taxon>Tetrahymena</taxon>
    </lineage>
</organism>
<keyword evidence="1" id="KW-0479">Metal-binding</keyword>
<gene>
    <name evidence="5" type="ORF">TTHERM_00185650</name>
</gene>
<evidence type="ECO:0000256" key="2">
    <source>
        <dbReference type="SAM" id="Coils"/>
    </source>
</evidence>
<protein>
    <submittedName>
        <fullName evidence="5">Zinc finger, C2H2 type family protein</fullName>
    </submittedName>
</protein>
<dbReference type="KEGG" id="tet:TTHERM_00185650"/>
<feature type="coiled-coil region" evidence="2">
    <location>
        <begin position="112"/>
        <end position="179"/>
    </location>
</feature>
<keyword evidence="1" id="KW-0863">Zinc-finger</keyword>
<dbReference type="InParanoid" id="Q22T47"/>
<dbReference type="GO" id="GO:0008270">
    <property type="term" value="F:zinc ion binding"/>
    <property type="evidence" value="ECO:0007669"/>
    <property type="project" value="UniProtKB-KW"/>
</dbReference>
<dbReference type="AlphaFoldDB" id="Q22T47"/>
<evidence type="ECO:0000256" key="1">
    <source>
        <dbReference type="PROSITE-ProRule" id="PRU00042"/>
    </source>
</evidence>
<dbReference type="PROSITE" id="PS50157">
    <property type="entry name" value="ZINC_FINGER_C2H2_2"/>
    <property type="match status" value="1"/>
</dbReference>
<evidence type="ECO:0000259" key="4">
    <source>
        <dbReference type="PROSITE" id="PS50157"/>
    </source>
</evidence>
<dbReference type="GeneID" id="7844307"/>
<proteinExistence type="predicted"/>
<name>Q22T47_TETTS</name>
<dbReference type="HOGENOM" id="CLU_398780_0_0_1"/>
<dbReference type="EMBL" id="GG662840">
    <property type="protein sequence ID" value="EAR88591.2"/>
    <property type="molecule type" value="Genomic_DNA"/>
</dbReference>
<reference evidence="6" key="1">
    <citation type="journal article" date="2006" name="PLoS Biol.">
        <title>Macronuclear genome sequence of the ciliate Tetrahymena thermophila, a model eukaryote.</title>
        <authorList>
            <person name="Eisen J.A."/>
            <person name="Coyne R.S."/>
            <person name="Wu M."/>
            <person name="Wu D."/>
            <person name="Thiagarajan M."/>
            <person name="Wortman J.R."/>
            <person name="Badger J.H."/>
            <person name="Ren Q."/>
            <person name="Amedeo P."/>
            <person name="Jones K.M."/>
            <person name="Tallon L.J."/>
            <person name="Delcher A.L."/>
            <person name="Salzberg S.L."/>
            <person name="Silva J.C."/>
            <person name="Haas B.J."/>
            <person name="Majoros W.H."/>
            <person name="Farzad M."/>
            <person name="Carlton J.M."/>
            <person name="Smith R.K. Jr."/>
            <person name="Garg J."/>
            <person name="Pearlman R.E."/>
            <person name="Karrer K.M."/>
            <person name="Sun L."/>
            <person name="Manning G."/>
            <person name="Elde N.C."/>
            <person name="Turkewitz A.P."/>
            <person name="Asai D.J."/>
            <person name="Wilkes D.E."/>
            <person name="Wang Y."/>
            <person name="Cai H."/>
            <person name="Collins K."/>
            <person name="Stewart B.A."/>
            <person name="Lee S.R."/>
            <person name="Wilamowska K."/>
            <person name="Weinberg Z."/>
            <person name="Ruzzo W.L."/>
            <person name="Wloga D."/>
            <person name="Gaertig J."/>
            <person name="Frankel J."/>
            <person name="Tsao C.-C."/>
            <person name="Gorovsky M.A."/>
            <person name="Keeling P.J."/>
            <person name="Waller R.F."/>
            <person name="Patron N.J."/>
            <person name="Cherry J.M."/>
            <person name="Stover N.A."/>
            <person name="Krieger C.J."/>
            <person name="del Toro C."/>
            <person name="Ryder H.F."/>
            <person name="Williamson S.C."/>
            <person name="Barbeau R.A."/>
            <person name="Hamilton E.P."/>
            <person name="Orias E."/>
        </authorList>
    </citation>
    <scope>NUCLEOTIDE SEQUENCE [LARGE SCALE GENOMIC DNA]</scope>
    <source>
        <strain evidence="6">SB210</strain>
    </source>
</reference>
<dbReference type="InterPro" id="IPR013087">
    <property type="entry name" value="Znf_C2H2_type"/>
</dbReference>
<feature type="compositionally biased region" description="Basic and acidic residues" evidence="3">
    <location>
        <begin position="344"/>
        <end position="388"/>
    </location>
</feature>
<keyword evidence="2" id="KW-0175">Coiled coil</keyword>
<dbReference type="RefSeq" id="XP_001008836.2">
    <property type="nucleotide sequence ID" value="XM_001008836.2"/>
</dbReference>